<feature type="region of interest" description="Disordered" evidence="1">
    <location>
        <begin position="230"/>
        <end position="269"/>
    </location>
</feature>
<dbReference type="Proteomes" id="UP001476950">
    <property type="component" value="Unassembled WGS sequence"/>
</dbReference>
<protein>
    <submittedName>
        <fullName evidence="3">Phosphate ABC transporter permease</fullName>
    </submittedName>
</protein>
<name>A0ABV0KSN0_9CYAN</name>
<feature type="compositionally biased region" description="Basic and acidic residues" evidence="1">
    <location>
        <begin position="230"/>
        <end position="255"/>
    </location>
</feature>
<dbReference type="EMBL" id="JAMPLM010000059">
    <property type="protein sequence ID" value="MEP1062253.1"/>
    <property type="molecule type" value="Genomic_DNA"/>
</dbReference>
<reference evidence="3 4" key="1">
    <citation type="submission" date="2022-04" db="EMBL/GenBank/DDBJ databases">
        <title>Positive selection, recombination, and allopatry shape intraspecific diversity of widespread and dominant cyanobacteria.</title>
        <authorList>
            <person name="Wei J."/>
            <person name="Shu W."/>
            <person name="Hu C."/>
        </authorList>
    </citation>
    <scope>NUCLEOTIDE SEQUENCE [LARGE SCALE GENOMIC DNA]</scope>
    <source>
        <strain evidence="3 4">AS-A4</strain>
    </source>
</reference>
<comment type="caution">
    <text evidence="3">The sequence shown here is derived from an EMBL/GenBank/DDBJ whole genome shotgun (WGS) entry which is preliminary data.</text>
</comment>
<keyword evidence="4" id="KW-1185">Reference proteome</keyword>
<dbReference type="RefSeq" id="WP_190450212.1">
    <property type="nucleotide sequence ID" value="NZ_JAMPLM010000059.1"/>
</dbReference>
<keyword evidence="2" id="KW-0812">Transmembrane</keyword>
<evidence type="ECO:0000313" key="3">
    <source>
        <dbReference type="EMBL" id="MEP1062253.1"/>
    </source>
</evidence>
<evidence type="ECO:0000256" key="2">
    <source>
        <dbReference type="SAM" id="Phobius"/>
    </source>
</evidence>
<feature type="transmembrane region" description="Helical" evidence="2">
    <location>
        <begin position="60"/>
        <end position="81"/>
    </location>
</feature>
<gene>
    <name evidence="3" type="ORF">NDI38_28175</name>
</gene>
<proteinExistence type="predicted"/>
<keyword evidence="2" id="KW-1133">Transmembrane helix</keyword>
<keyword evidence="2" id="KW-0472">Membrane</keyword>
<sequence>MLIPLTRKTFETLVPAVATGPQYIYCWGKFPALLLRLLISIGGVTVILLLGSLLGEGFGFIRFLLGIVTGLYWLWGPVFWASLKNIEFRKYAYSGFWQGDVIDAFVTEELIGKEETVNERGELVIVENRERRFNLVVGDETGFTSRLQVPLKRDYQAIAIGDAAEMVVMSNRGDLGRINKTSDIYVPNHNLWVSDYPLLLRETFVEVSHQLNGQDRDAQDRDERYRSNRFESERDLQSRERYEDRDRGGAIELSRRSRRRSRNRPSTNW</sequence>
<accession>A0ABV0KSN0</accession>
<organism evidence="3 4">
    <name type="scientific">Stenomitos frigidus AS-A4</name>
    <dbReference type="NCBI Taxonomy" id="2933935"/>
    <lineage>
        <taxon>Bacteria</taxon>
        <taxon>Bacillati</taxon>
        <taxon>Cyanobacteriota</taxon>
        <taxon>Cyanophyceae</taxon>
        <taxon>Leptolyngbyales</taxon>
        <taxon>Leptolyngbyaceae</taxon>
        <taxon>Stenomitos</taxon>
    </lineage>
</organism>
<evidence type="ECO:0000256" key="1">
    <source>
        <dbReference type="SAM" id="MobiDB-lite"/>
    </source>
</evidence>
<feature type="transmembrane region" description="Helical" evidence="2">
    <location>
        <begin position="33"/>
        <end position="54"/>
    </location>
</feature>
<evidence type="ECO:0000313" key="4">
    <source>
        <dbReference type="Proteomes" id="UP001476950"/>
    </source>
</evidence>